<dbReference type="SUPFAM" id="SSF52540">
    <property type="entry name" value="P-loop containing nucleoside triphosphate hydrolases"/>
    <property type="match status" value="1"/>
</dbReference>
<dbReference type="Gene3D" id="3.40.50.300">
    <property type="entry name" value="P-loop containing nucleotide triphosphate hydrolases"/>
    <property type="match status" value="1"/>
</dbReference>
<feature type="non-terminal residue" evidence="2">
    <location>
        <position position="41"/>
    </location>
</feature>
<organism evidence="2 4">
    <name type="scientific">Methanococcus maripaludis</name>
    <name type="common">Methanococcus deltae</name>
    <dbReference type="NCBI Taxonomy" id="39152"/>
    <lineage>
        <taxon>Archaea</taxon>
        <taxon>Methanobacteriati</taxon>
        <taxon>Methanobacteriota</taxon>
        <taxon>Methanomada group</taxon>
        <taxon>Methanococci</taxon>
        <taxon>Methanococcales</taxon>
        <taxon>Methanococcaceae</taxon>
        <taxon>Methanococcus</taxon>
    </lineage>
</organism>
<comment type="caution">
    <text evidence="2">The sequence shown here is derived from an EMBL/GenBank/DDBJ whole genome shotgun (WGS) entry which is preliminary data.</text>
</comment>
<feature type="domain" description="CobQ/CobB/MinD/ParA nucleotide binding" evidence="1">
    <location>
        <begin position="4"/>
        <end position="38"/>
    </location>
</feature>
<evidence type="ECO:0000313" key="4">
    <source>
        <dbReference type="Proteomes" id="UP000533207"/>
    </source>
</evidence>
<dbReference type="InterPro" id="IPR027417">
    <property type="entry name" value="P-loop_NTPase"/>
</dbReference>
<dbReference type="Pfam" id="PF01656">
    <property type="entry name" value="CbiA"/>
    <property type="match status" value="1"/>
</dbReference>
<accession>A0A7J9PG43</accession>
<dbReference type="AlphaFoldDB" id="A0A7J9PG43"/>
<dbReference type="EMBL" id="JACDUL010000003">
    <property type="protein sequence ID" value="MBA2862199.1"/>
    <property type="molecule type" value="Genomic_DNA"/>
</dbReference>
<name>A0A7J9PG43_METMI</name>
<evidence type="ECO:0000259" key="1">
    <source>
        <dbReference type="Pfam" id="PF01656"/>
    </source>
</evidence>
<sequence length="41" mass="4409">MPKMVICGRGGCGKSTLITLMAQKIEEQGKKVLIVDSDESN</sequence>
<reference evidence="2 4" key="1">
    <citation type="submission" date="2020-07" db="EMBL/GenBank/DDBJ databases">
        <title>Genomic Encyclopedia of Type Strains, Phase IV (KMG-V): Genome sequencing to study the core and pangenomes of soil and plant-associated prokaryotes.</title>
        <authorList>
            <person name="Whitman W."/>
        </authorList>
    </citation>
    <scope>NUCLEOTIDE SEQUENCE [LARGE SCALE GENOMIC DNA]</scope>
    <source>
        <strain evidence="2 4">C8</strain>
    </source>
</reference>
<protein>
    <submittedName>
        <fullName evidence="2">CO dehydrogenase nickel-insertion accessory protein CooC1</fullName>
    </submittedName>
</protein>
<dbReference type="Proteomes" id="UP000533207">
    <property type="component" value="Unassembled WGS sequence"/>
</dbReference>
<dbReference type="EMBL" id="JACDUL010000002">
    <property type="protein sequence ID" value="MBA2861728.1"/>
    <property type="molecule type" value="Genomic_DNA"/>
</dbReference>
<dbReference type="InterPro" id="IPR002586">
    <property type="entry name" value="CobQ/CobB/MinD/ParA_Nub-bd_dom"/>
</dbReference>
<evidence type="ECO:0000313" key="3">
    <source>
        <dbReference type="EMBL" id="MBA2862199.1"/>
    </source>
</evidence>
<proteinExistence type="predicted"/>
<evidence type="ECO:0000313" key="2">
    <source>
        <dbReference type="EMBL" id="MBA2861728.1"/>
    </source>
</evidence>
<gene>
    <name evidence="2" type="ORF">HNP90_000607</name>
    <name evidence="3" type="ORF">HNP90_001080</name>
</gene>